<dbReference type="InterPro" id="IPR029052">
    <property type="entry name" value="Metallo-depent_PP-like"/>
</dbReference>
<dbReference type="SUPFAM" id="SSF56300">
    <property type="entry name" value="Metallo-dependent phosphatases"/>
    <property type="match status" value="1"/>
</dbReference>
<dbReference type="Pfam" id="PF16656">
    <property type="entry name" value="Pur_ac_phosph_N"/>
    <property type="match status" value="1"/>
</dbReference>
<dbReference type="InterPro" id="IPR039331">
    <property type="entry name" value="PAPs-like"/>
</dbReference>
<organism evidence="5 6">
    <name type="scientific">Cyclobacterium xiamenense</name>
    <dbReference type="NCBI Taxonomy" id="1297121"/>
    <lineage>
        <taxon>Bacteria</taxon>
        <taxon>Pseudomonadati</taxon>
        <taxon>Bacteroidota</taxon>
        <taxon>Cytophagia</taxon>
        <taxon>Cytophagales</taxon>
        <taxon>Cyclobacteriaceae</taxon>
        <taxon>Cyclobacterium</taxon>
    </lineage>
</organism>
<dbReference type="InterPro" id="IPR015914">
    <property type="entry name" value="PAPs_N"/>
</dbReference>
<name>A0A1H6XK73_9BACT</name>
<dbReference type="OrthoDB" id="9801383at2"/>
<evidence type="ECO:0000256" key="2">
    <source>
        <dbReference type="SAM" id="SignalP"/>
    </source>
</evidence>
<dbReference type="PROSITE" id="PS51257">
    <property type="entry name" value="PROKAR_LIPOPROTEIN"/>
    <property type="match status" value="1"/>
</dbReference>
<accession>A0A1H6XK73</accession>
<dbReference type="RefSeq" id="WP_092174781.1">
    <property type="nucleotide sequence ID" value="NZ_FNZH01000003.1"/>
</dbReference>
<sequence length="591" mass="67776">MKKLHLLVGCIWVLAFACGPQQDADNELLSVSETIDRIVTRMYAEWDSETLDTLSHDFIEQSLRPLEKESLATQYWKFQVNVPVTVSLMRDKAQKKIPFWLESSGFRRTPMEVKNEIYTYEVWQKDFNSGEVQLGINGFGKHRPVYFLALAPQNPSDELTVSPVFPQEQHIEQFREGAFTYHDWDGLVLTEVPESLQGQQLLTTIRGRAREAHLVDAFRSTDFPSGDRPDQLLLTWSEDPVRSIDIQWRTSENIAKGMVHYWKKGSTDTMQLEVDPYVMEDRLLQNDRYMHRFTAKLRGLDPGSAYGYRVGSISGAWSEVQSFSTAASQAVPFSFIWFGDVHNSAVWGNLIQKSERQHPATEFYFIAGDLVDTGLYRDDWDKLFTYAGETISRKPLLAVPGNHDSQDGLGAWMYEKMLSLPADSPVGMEGRSYAFTYQNTLFLMMDVTLPLSEQTAWLEKKLSESEATWKIAVFHFPPYNGVEPYTDIQDLWGPIFDRYQVDLVLGGHFHYYMRSQPIRNGQVQADPKDGTIYWISIGTTGKNKDIEREPYAAVQFPAEHLYQSITIDGKELRAETINLDGEQVDHFVLTK</sequence>
<protein>
    <submittedName>
        <fullName evidence="5">Purple acid Phosphatase, N-terminal domain</fullName>
    </submittedName>
</protein>
<feature type="signal peptide" evidence="2">
    <location>
        <begin position="1"/>
        <end position="17"/>
    </location>
</feature>
<evidence type="ECO:0000313" key="5">
    <source>
        <dbReference type="EMBL" id="SEJ29479.1"/>
    </source>
</evidence>
<dbReference type="InterPro" id="IPR008963">
    <property type="entry name" value="Purple_acid_Pase-like_N"/>
</dbReference>
<evidence type="ECO:0000256" key="1">
    <source>
        <dbReference type="ARBA" id="ARBA00022729"/>
    </source>
</evidence>
<dbReference type="Pfam" id="PF00149">
    <property type="entry name" value="Metallophos"/>
    <property type="match status" value="1"/>
</dbReference>
<keyword evidence="6" id="KW-1185">Reference proteome</keyword>
<evidence type="ECO:0000313" key="6">
    <source>
        <dbReference type="Proteomes" id="UP000199403"/>
    </source>
</evidence>
<keyword evidence="1 2" id="KW-0732">Signal</keyword>
<dbReference type="STRING" id="1416801.SAMN05192553_10387"/>
<dbReference type="Proteomes" id="UP000199403">
    <property type="component" value="Unassembled WGS sequence"/>
</dbReference>
<gene>
    <name evidence="5" type="ORF">SAMN05192553_10387</name>
</gene>
<dbReference type="Gene3D" id="2.60.40.380">
    <property type="entry name" value="Purple acid phosphatase-like, N-terminal"/>
    <property type="match status" value="1"/>
</dbReference>
<evidence type="ECO:0000259" key="3">
    <source>
        <dbReference type="Pfam" id="PF00149"/>
    </source>
</evidence>
<dbReference type="Gene3D" id="3.60.21.10">
    <property type="match status" value="1"/>
</dbReference>
<feature type="domain" description="Calcineurin-like phosphoesterase" evidence="3">
    <location>
        <begin position="335"/>
        <end position="512"/>
    </location>
</feature>
<reference evidence="6" key="1">
    <citation type="submission" date="2016-10" db="EMBL/GenBank/DDBJ databases">
        <authorList>
            <person name="Varghese N."/>
            <person name="Submissions S."/>
        </authorList>
    </citation>
    <scope>NUCLEOTIDE SEQUENCE [LARGE SCALE GENOMIC DNA]</scope>
    <source>
        <strain evidence="6">IBRC-M 10761</strain>
    </source>
</reference>
<dbReference type="PANTHER" id="PTHR22953">
    <property type="entry name" value="ACID PHOSPHATASE RELATED"/>
    <property type="match status" value="1"/>
</dbReference>
<dbReference type="PANTHER" id="PTHR22953:SF153">
    <property type="entry name" value="PURPLE ACID PHOSPHATASE"/>
    <property type="match status" value="1"/>
</dbReference>
<proteinExistence type="predicted"/>
<feature type="chain" id="PRO_5011674339" evidence="2">
    <location>
        <begin position="18"/>
        <end position="591"/>
    </location>
</feature>
<dbReference type="SUPFAM" id="SSF49363">
    <property type="entry name" value="Purple acid phosphatase, N-terminal domain"/>
    <property type="match status" value="1"/>
</dbReference>
<dbReference type="GO" id="GO:0003993">
    <property type="term" value="F:acid phosphatase activity"/>
    <property type="evidence" value="ECO:0007669"/>
    <property type="project" value="InterPro"/>
</dbReference>
<dbReference type="AlphaFoldDB" id="A0A1H6XK73"/>
<feature type="domain" description="Purple acid phosphatase N-terminal" evidence="4">
    <location>
        <begin position="229"/>
        <end position="325"/>
    </location>
</feature>
<dbReference type="InterPro" id="IPR004843">
    <property type="entry name" value="Calcineurin-like_PHP"/>
</dbReference>
<dbReference type="EMBL" id="FNZH01000003">
    <property type="protein sequence ID" value="SEJ29479.1"/>
    <property type="molecule type" value="Genomic_DNA"/>
</dbReference>
<evidence type="ECO:0000259" key="4">
    <source>
        <dbReference type="Pfam" id="PF16656"/>
    </source>
</evidence>
<dbReference type="GO" id="GO:0046872">
    <property type="term" value="F:metal ion binding"/>
    <property type="evidence" value="ECO:0007669"/>
    <property type="project" value="InterPro"/>
</dbReference>